<dbReference type="EMBL" id="FNOV01000002">
    <property type="protein sequence ID" value="SDX68645.1"/>
    <property type="molecule type" value="Genomic_DNA"/>
</dbReference>
<feature type="domain" description="Rhodanese" evidence="1">
    <location>
        <begin position="26"/>
        <end position="109"/>
    </location>
</feature>
<evidence type="ECO:0000259" key="1">
    <source>
        <dbReference type="PROSITE" id="PS50206"/>
    </source>
</evidence>
<dbReference type="PROSITE" id="PS50206">
    <property type="entry name" value="RHODANESE_3"/>
    <property type="match status" value="1"/>
</dbReference>
<reference evidence="3" key="1">
    <citation type="submission" date="2016-10" db="EMBL/GenBank/DDBJ databases">
        <authorList>
            <person name="Varghese N."/>
            <person name="Submissions S."/>
        </authorList>
    </citation>
    <scope>NUCLEOTIDE SEQUENCE [LARGE SCALE GENOMIC DNA]</scope>
    <source>
        <strain evidence="3">CGMCC 1.8975</strain>
    </source>
</reference>
<keyword evidence="3" id="KW-1185">Reference proteome</keyword>
<dbReference type="STRING" id="651662.SAMN04488069_102451"/>
<dbReference type="Gene3D" id="3.40.250.10">
    <property type="entry name" value="Rhodanese-like domain"/>
    <property type="match status" value="1"/>
</dbReference>
<dbReference type="InterPro" id="IPR050229">
    <property type="entry name" value="GlpE_sulfurtransferase"/>
</dbReference>
<dbReference type="InterPro" id="IPR001763">
    <property type="entry name" value="Rhodanese-like_dom"/>
</dbReference>
<name>A0A1H3DQF1_9BACT</name>
<dbReference type="PANTHER" id="PTHR43031">
    <property type="entry name" value="FAD-DEPENDENT OXIDOREDUCTASE"/>
    <property type="match status" value="1"/>
</dbReference>
<sequence>MRGFFCSFYSAMTDITAVELKARLVQGTAPVIIDVRETWENEESHIAGSRNIPLGELPGRVEELEELHDQEVVVHCKGGSRSAVAKAFLQQQGFTQVRNLIGGFQAYEKA</sequence>
<dbReference type="Proteomes" id="UP000199249">
    <property type="component" value="Unassembled WGS sequence"/>
</dbReference>
<dbReference type="Pfam" id="PF00581">
    <property type="entry name" value="Rhodanese"/>
    <property type="match status" value="1"/>
</dbReference>
<evidence type="ECO:0000313" key="3">
    <source>
        <dbReference type="Proteomes" id="UP000199249"/>
    </source>
</evidence>
<keyword evidence="2" id="KW-0808">Transferase</keyword>
<accession>A0A1H3DQF1</accession>
<dbReference type="SMART" id="SM00450">
    <property type="entry name" value="RHOD"/>
    <property type="match status" value="1"/>
</dbReference>
<dbReference type="InterPro" id="IPR036873">
    <property type="entry name" value="Rhodanese-like_dom_sf"/>
</dbReference>
<organism evidence="2 3">
    <name type="scientific">Hymenobacter psychrophilus</name>
    <dbReference type="NCBI Taxonomy" id="651662"/>
    <lineage>
        <taxon>Bacteria</taxon>
        <taxon>Pseudomonadati</taxon>
        <taxon>Bacteroidota</taxon>
        <taxon>Cytophagia</taxon>
        <taxon>Cytophagales</taxon>
        <taxon>Hymenobacteraceae</taxon>
        <taxon>Hymenobacter</taxon>
    </lineage>
</organism>
<dbReference type="GO" id="GO:0016740">
    <property type="term" value="F:transferase activity"/>
    <property type="evidence" value="ECO:0007669"/>
    <property type="project" value="UniProtKB-KW"/>
</dbReference>
<proteinExistence type="predicted"/>
<dbReference type="CDD" id="cd00158">
    <property type="entry name" value="RHOD"/>
    <property type="match status" value="1"/>
</dbReference>
<gene>
    <name evidence="2" type="ORF">SAMN04488069_102451</name>
</gene>
<protein>
    <submittedName>
        <fullName evidence="2">Rhodanese-related sulfurtransferase</fullName>
    </submittedName>
</protein>
<dbReference type="AlphaFoldDB" id="A0A1H3DQF1"/>
<dbReference type="PANTHER" id="PTHR43031:SF1">
    <property type="entry name" value="PYRIDINE NUCLEOTIDE-DISULPHIDE OXIDOREDUCTASE"/>
    <property type="match status" value="1"/>
</dbReference>
<dbReference type="SUPFAM" id="SSF52821">
    <property type="entry name" value="Rhodanese/Cell cycle control phosphatase"/>
    <property type="match status" value="1"/>
</dbReference>
<evidence type="ECO:0000313" key="2">
    <source>
        <dbReference type="EMBL" id="SDX68645.1"/>
    </source>
</evidence>